<keyword evidence="1" id="KW-0472">Membrane</keyword>
<organism evidence="2 3">
    <name type="scientific">Liquorilactobacillus cacaonum DSM 21116</name>
    <dbReference type="NCBI Taxonomy" id="1423729"/>
    <lineage>
        <taxon>Bacteria</taxon>
        <taxon>Bacillati</taxon>
        <taxon>Bacillota</taxon>
        <taxon>Bacilli</taxon>
        <taxon>Lactobacillales</taxon>
        <taxon>Lactobacillaceae</taxon>
        <taxon>Liquorilactobacillus</taxon>
    </lineage>
</organism>
<evidence type="ECO:0000313" key="2">
    <source>
        <dbReference type="EMBL" id="KRM91128.1"/>
    </source>
</evidence>
<keyword evidence="1" id="KW-0812">Transmembrane</keyword>
<feature type="transmembrane region" description="Helical" evidence="1">
    <location>
        <begin position="300"/>
        <end position="326"/>
    </location>
</feature>
<feature type="transmembrane region" description="Helical" evidence="1">
    <location>
        <begin position="346"/>
        <end position="367"/>
    </location>
</feature>
<dbReference type="PATRIC" id="fig|1423729.3.peg.1141"/>
<feature type="transmembrane region" description="Helical" evidence="1">
    <location>
        <begin position="91"/>
        <end position="121"/>
    </location>
</feature>
<sequence length="382" mass="44391">MFAFYYAVLLVITFPIMIYSKNFFTSYVVIAFLFAVLAFFMIPKPGMYVDSVRFFNTIDQVSLIRQTQGINSSLNYLFNYEGYDAIPLMGVIIYAISFIKLNGMLLFFSAFVDVFFGIYLVNEINKNRDKKNLVKNVFYFLCLFEFNAAITGVRSNIVDSVGVTIGFLLLQKKIKLSKSIFLFFLLTLIHPFSITIFLIIMYIKVFGKNKYFMWLFYILLFFQERFQQTLFSSLSIFSSIPFFSSILFKSNQYFGDNASILASSDYSIYRNIIRLCFFAILFVLVALLRKKIKISDKLFISVFWLCLGSFGDQIFFGRCVVLLFYISLPYINELQNLIKLVTKKKYKKLIILLVTLCIVSYSCVSLFDNIRAGVRFNDIGLN</sequence>
<evidence type="ECO:0000256" key="1">
    <source>
        <dbReference type="SAM" id="Phobius"/>
    </source>
</evidence>
<feature type="transmembrane region" description="Helical" evidence="1">
    <location>
        <begin position="180"/>
        <end position="203"/>
    </location>
</feature>
<accession>A0A0R2CHL2</accession>
<dbReference type="RefSeq" id="WP_057829326.1">
    <property type="nucleotide sequence ID" value="NZ_AYZE01000014.1"/>
</dbReference>
<comment type="caution">
    <text evidence="2">The sequence shown here is derived from an EMBL/GenBank/DDBJ whole genome shotgun (WGS) entry which is preliminary data.</text>
</comment>
<dbReference type="AlphaFoldDB" id="A0A0R2CHL2"/>
<gene>
    <name evidence="2" type="ORF">FC80_GL001127</name>
</gene>
<dbReference type="EMBL" id="AYZE01000014">
    <property type="protein sequence ID" value="KRM91128.1"/>
    <property type="molecule type" value="Genomic_DNA"/>
</dbReference>
<protein>
    <recommendedName>
        <fullName evidence="4">EpsG family protein</fullName>
    </recommendedName>
</protein>
<name>A0A0R2CHL2_9LACO</name>
<evidence type="ECO:0000313" key="3">
    <source>
        <dbReference type="Proteomes" id="UP000051131"/>
    </source>
</evidence>
<feature type="transmembrane region" description="Helical" evidence="1">
    <location>
        <begin position="23"/>
        <end position="42"/>
    </location>
</feature>
<dbReference type="STRING" id="1423729.FC80_GL001127"/>
<keyword evidence="1" id="KW-1133">Transmembrane helix</keyword>
<keyword evidence="3" id="KW-1185">Reference proteome</keyword>
<evidence type="ECO:0008006" key="4">
    <source>
        <dbReference type="Google" id="ProtNLM"/>
    </source>
</evidence>
<feature type="transmembrane region" description="Helical" evidence="1">
    <location>
        <begin position="229"/>
        <end position="248"/>
    </location>
</feature>
<reference evidence="2 3" key="1">
    <citation type="journal article" date="2015" name="Genome Announc.">
        <title>Expanding the biotechnology potential of lactobacilli through comparative genomics of 213 strains and associated genera.</title>
        <authorList>
            <person name="Sun Z."/>
            <person name="Harris H.M."/>
            <person name="McCann A."/>
            <person name="Guo C."/>
            <person name="Argimon S."/>
            <person name="Zhang W."/>
            <person name="Yang X."/>
            <person name="Jeffery I.B."/>
            <person name="Cooney J.C."/>
            <person name="Kagawa T.F."/>
            <person name="Liu W."/>
            <person name="Song Y."/>
            <person name="Salvetti E."/>
            <person name="Wrobel A."/>
            <person name="Rasinkangas P."/>
            <person name="Parkhill J."/>
            <person name="Rea M.C."/>
            <person name="O'Sullivan O."/>
            <person name="Ritari J."/>
            <person name="Douillard F.P."/>
            <person name="Paul Ross R."/>
            <person name="Yang R."/>
            <person name="Briner A.E."/>
            <person name="Felis G.E."/>
            <person name="de Vos W.M."/>
            <person name="Barrangou R."/>
            <person name="Klaenhammer T.R."/>
            <person name="Caufield P.W."/>
            <person name="Cui Y."/>
            <person name="Zhang H."/>
            <person name="O'Toole P.W."/>
        </authorList>
    </citation>
    <scope>NUCLEOTIDE SEQUENCE [LARGE SCALE GENOMIC DNA]</scope>
    <source>
        <strain evidence="2 3">DSM 21116</strain>
    </source>
</reference>
<dbReference type="Proteomes" id="UP000051131">
    <property type="component" value="Unassembled WGS sequence"/>
</dbReference>
<proteinExistence type="predicted"/>
<feature type="transmembrane region" description="Helical" evidence="1">
    <location>
        <begin position="268"/>
        <end position="288"/>
    </location>
</feature>